<sequence length="524" mass="59109">MAKPRLIIVIRHAQSEGNKNRDIHQTIPDHRVKLTPLGWQQAHEAGRRLRSMLKPTDTLHFFTSPYRRTRETTEGILETLTGEDESEEPSPWKRENIKVYEEPRLREQDFGNFQPCSAEMERMWQERADYGHFFYRIPNGESAADAYDRISGFNESLWRQFGEDDFASVCVLVTHGLMSRVFLMKWYHFTVEHFEDLRNINHCEFLIMRKIEETGKYLLENKLRTWSELRRERLEQLESGTQANKDAAKLTRTKTFVSLRRWGGCPHGCDHRREYKRREDLETLRLRDEAGANGANGTNGTNGHSNGTNGNTSGNSSSTLMTISTRRHITKQQRSVQIQDSTTTVASGPQIDITKALEELDSSSPDATPSFISAEDRLRSLRSPHLHIGRDGGGTYSGHASLSGSDDELSADEEGRRPGSSGLGSLAARIHSTSHSSKVRIRHVDAEADDDEADRKKRVYLDESGMGRGAMANRLGDHSHSSSDVGSDVGSPDTRPGDALASPLNEDELTRLEKEEKSVQGSVY</sequence>
<dbReference type="Proteomes" id="UP000028545">
    <property type="component" value="Unassembled WGS sequence"/>
</dbReference>
<dbReference type="HOGENOM" id="CLU_015562_2_0_1"/>
<dbReference type="SMART" id="SM00855">
    <property type="entry name" value="PGAM"/>
    <property type="match status" value="1"/>
</dbReference>
<dbReference type="OMA" id="PNGCDHG"/>
<proteinExistence type="predicted"/>
<dbReference type="SUPFAM" id="SSF53254">
    <property type="entry name" value="Phosphoglycerate mutase-like"/>
    <property type="match status" value="1"/>
</dbReference>
<protein>
    <submittedName>
        <fullName evidence="2">Phosphoglycerate mutase</fullName>
    </submittedName>
</protein>
<dbReference type="VEuPathDB" id="FungiDB:SAPIO_CDS6635"/>
<dbReference type="InterPro" id="IPR029033">
    <property type="entry name" value="His_PPase_superfam"/>
</dbReference>
<dbReference type="AlphaFoldDB" id="A0A084G3B8"/>
<feature type="compositionally biased region" description="Polar residues" evidence="1">
    <location>
        <begin position="332"/>
        <end position="347"/>
    </location>
</feature>
<evidence type="ECO:0000313" key="2">
    <source>
        <dbReference type="EMBL" id="KEZ41830.1"/>
    </source>
</evidence>
<evidence type="ECO:0000313" key="3">
    <source>
        <dbReference type="Proteomes" id="UP000028545"/>
    </source>
</evidence>
<dbReference type="RefSeq" id="XP_016641629.1">
    <property type="nucleotide sequence ID" value="XM_016788685.1"/>
</dbReference>
<feature type="compositionally biased region" description="Low complexity" evidence="1">
    <location>
        <begin position="419"/>
        <end position="428"/>
    </location>
</feature>
<feature type="compositionally biased region" description="Basic and acidic residues" evidence="1">
    <location>
        <begin position="508"/>
        <end position="518"/>
    </location>
</feature>
<dbReference type="GeneID" id="27725707"/>
<evidence type="ECO:0000256" key="1">
    <source>
        <dbReference type="SAM" id="MobiDB-lite"/>
    </source>
</evidence>
<feature type="region of interest" description="Disordered" evidence="1">
    <location>
        <begin position="384"/>
        <end position="524"/>
    </location>
</feature>
<dbReference type="Gene3D" id="3.40.50.1240">
    <property type="entry name" value="Phosphoglycerate mutase-like"/>
    <property type="match status" value="1"/>
</dbReference>
<dbReference type="InterPro" id="IPR052765">
    <property type="entry name" value="PGM-Related"/>
</dbReference>
<reference evidence="2 3" key="1">
    <citation type="journal article" date="2014" name="Genome Announc.">
        <title>Draft genome sequence of the pathogenic fungus Scedosporium apiospermum.</title>
        <authorList>
            <person name="Vandeputte P."/>
            <person name="Ghamrawi S."/>
            <person name="Rechenmann M."/>
            <person name="Iltis A."/>
            <person name="Giraud S."/>
            <person name="Fleury M."/>
            <person name="Thornton C."/>
            <person name="Delhaes L."/>
            <person name="Meyer W."/>
            <person name="Papon N."/>
            <person name="Bouchara J.P."/>
        </authorList>
    </citation>
    <scope>NUCLEOTIDE SEQUENCE [LARGE SCALE GENOMIC DNA]</scope>
    <source>
        <strain evidence="2 3">IHEM 14462</strain>
    </source>
</reference>
<accession>A0A084G3B8</accession>
<dbReference type="PANTHER" id="PTHR46192">
    <property type="entry name" value="BROAD-RANGE ACID PHOSPHATASE DET1"/>
    <property type="match status" value="1"/>
</dbReference>
<dbReference type="Pfam" id="PF00300">
    <property type="entry name" value="His_Phos_1"/>
    <property type="match status" value="1"/>
</dbReference>
<feature type="region of interest" description="Disordered" evidence="1">
    <location>
        <begin position="288"/>
        <end position="350"/>
    </location>
</feature>
<dbReference type="EMBL" id="JOWA01000106">
    <property type="protein sequence ID" value="KEZ41830.1"/>
    <property type="molecule type" value="Genomic_DNA"/>
</dbReference>
<gene>
    <name evidence="2" type="ORF">SAPIO_CDS6635</name>
</gene>
<dbReference type="OrthoDB" id="10261749at2759"/>
<keyword evidence="3" id="KW-1185">Reference proteome</keyword>
<comment type="caution">
    <text evidence="2">The sequence shown here is derived from an EMBL/GenBank/DDBJ whole genome shotgun (WGS) entry which is preliminary data.</text>
</comment>
<organism evidence="2 3">
    <name type="scientific">Pseudallescheria apiosperma</name>
    <name type="common">Scedosporium apiospermum</name>
    <dbReference type="NCBI Taxonomy" id="563466"/>
    <lineage>
        <taxon>Eukaryota</taxon>
        <taxon>Fungi</taxon>
        <taxon>Dikarya</taxon>
        <taxon>Ascomycota</taxon>
        <taxon>Pezizomycotina</taxon>
        <taxon>Sordariomycetes</taxon>
        <taxon>Hypocreomycetidae</taxon>
        <taxon>Microascales</taxon>
        <taxon>Microascaceae</taxon>
        <taxon>Scedosporium</taxon>
    </lineage>
</organism>
<dbReference type="KEGG" id="sapo:SAPIO_CDS6635"/>
<dbReference type="InterPro" id="IPR013078">
    <property type="entry name" value="His_Pase_superF_clade-1"/>
</dbReference>
<name>A0A084G3B8_PSEDA</name>
<feature type="compositionally biased region" description="Low complexity" evidence="1">
    <location>
        <begin position="482"/>
        <end position="491"/>
    </location>
</feature>
<feature type="compositionally biased region" description="Low complexity" evidence="1">
    <location>
        <begin position="291"/>
        <end position="319"/>
    </location>
</feature>
<dbReference type="CDD" id="cd07067">
    <property type="entry name" value="HP_PGM_like"/>
    <property type="match status" value="1"/>
</dbReference>